<proteinExistence type="inferred from homology"/>
<evidence type="ECO:0000256" key="3">
    <source>
        <dbReference type="ARBA" id="ARBA00022618"/>
    </source>
</evidence>
<dbReference type="Proteomes" id="UP000075882">
    <property type="component" value="Unassembled WGS sequence"/>
</dbReference>
<dbReference type="InterPro" id="IPR051374">
    <property type="entry name" value="Ataxin-10/CTR86_families"/>
</dbReference>
<comment type="function">
    <text evidence="5">May play a role in the regulation of cytokinesis. May play a role in signaling by stimulating protein glycosylation. Induces neuritogenesis by activating the Ras-MAP kinase pathway and is necessary for the survival of cerebellar neurons. Does not appear to play a major role in ciliogenesis.</text>
</comment>
<dbReference type="GO" id="GO:0005829">
    <property type="term" value="C:cytosol"/>
    <property type="evidence" value="ECO:0007669"/>
    <property type="project" value="TreeGrafter"/>
</dbReference>
<dbReference type="AlphaFoldDB" id="A0A8W7PJS8"/>
<accession>A0A8W7PJS8</accession>
<organism evidence="7">
    <name type="scientific">Anopheles coluzzii</name>
    <name type="common">African malaria mosquito</name>
    <dbReference type="NCBI Taxonomy" id="1518534"/>
    <lineage>
        <taxon>Eukaryota</taxon>
        <taxon>Metazoa</taxon>
        <taxon>Ecdysozoa</taxon>
        <taxon>Arthropoda</taxon>
        <taxon>Hexapoda</taxon>
        <taxon>Insecta</taxon>
        <taxon>Pterygota</taxon>
        <taxon>Neoptera</taxon>
        <taxon>Endopterygota</taxon>
        <taxon>Diptera</taxon>
        <taxon>Nematocera</taxon>
        <taxon>Culicoidea</taxon>
        <taxon>Culicidae</taxon>
        <taxon>Anophelinae</taxon>
        <taxon>Anopheles</taxon>
    </lineage>
</organism>
<evidence type="ECO:0000259" key="6">
    <source>
        <dbReference type="Pfam" id="PF09759"/>
    </source>
</evidence>
<sequence length="480" mass="54948">LFTMIDIKQNITDKNYEKVLETLNALNISETDADSFRCEVDILLESFYVCHGSEEETVNRIAIKCLNLLKRACARGESFQNAIVSRVEFLERVRDILVDEKKTIPENVRTNCLQLLANLCVQNRSNQERIITYMQTFLLTNVSSNGSYANASAMILYNGFIYKAVDLNLHDVLARLLDNVEANQTAQTDVPEFVCIFLEYLIAESNEMVQVLEKIDVSKKLLLYRYLIEYIRQEDRRIHPIHPDVFKHLLAEFKKKSDMILKTDNVQLDAQDTEEAFTLLVMVADSTCVEPYGSFLRHDGGLFLNLGCKQHHTTYASICQPFPILIIWLIRELYLWLSGLLRQMQLLGKSETKNMFTPVQKIEEILRIKQGDTQLDIESQISYSLRSAVVKGLANLTYKSKKNQKLAREMDIIAAILECTNLDARNPLIKEWSILAIHNLCDDNLENQQFIAGLKKLGDAENSLLTEYKSGTIRISDGKA</sequence>
<dbReference type="SUPFAM" id="SSF48371">
    <property type="entry name" value="ARM repeat"/>
    <property type="match status" value="1"/>
</dbReference>
<dbReference type="PANTHER" id="PTHR13255">
    <property type="entry name" value="ATAXIN-10"/>
    <property type="match status" value="1"/>
</dbReference>
<dbReference type="VEuPathDB" id="VectorBase:ACON2_032376"/>
<dbReference type="GO" id="GO:0031175">
    <property type="term" value="P:neuron projection development"/>
    <property type="evidence" value="ECO:0007669"/>
    <property type="project" value="TreeGrafter"/>
</dbReference>
<keyword evidence="4" id="KW-0131">Cell cycle</keyword>
<evidence type="ECO:0000256" key="5">
    <source>
        <dbReference type="ARBA" id="ARBA00045173"/>
    </source>
</evidence>
<dbReference type="InterPro" id="IPR011989">
    <property type="entry name" value="ARM-like"/>
</dbReference>
<keyword evidence="3" id="KW-0132">Cell division</keyword>
<dbReference type="InterPro" id="IPR016024">
    <property type="entry name" value="ARM-type_fold"/>
</dbReference>
<evidence type="ECO:0000256" key="4">
    <source>
        <dbReference type="ARBA" id="ARBA00023306"/>
    </source>
</evidence>
<evidence type="ECO:0000256" key="2">
    <source>
        <dbReference type="ARBA" id="ARBA00018804"/>
    </source>
</evidence>
<name>A0A8W7PJS8_ANOCL</name>
<dbReference type="GO" id="GO:0051301">
    <property type="term" value="P:cell division"/>
    <property type="evidence" value="ECO:0007669"/>
    <property type="project" value="UniProtKB-KW"/>
</dbReference>
<comment type="similarity">
    <text evidence="1">Belongs to the ataxin-10 family.</text>
</comment>
<evidence type="ECO:0000313" key="7">
    <source>
        <dbReference type="EnsemblMetazoa" id="ACOM033004-PA.1"/>
    </source>
</evidence>
<dbReference type="Gene3D" id="1.25.10.10">
    <property type="entry name" value="Leucine-rich Repeat Variant"/>
    <property type="match status" value="1"/>
</dbReference>
<protein>
    <recommendedName>
        <fullName evidence="2">Ataxin-10</fullName>
    </recommendedName>
</protein>
<dbReference type="EnsemblMetazoa" id="ACOM033004-RA">
    <property type="protein sequence ID" value="ACOM033004-PA.1"/>
    <property type="gene ID" value="ACOM033004"/>
</dbReference>
<dbReference type="PANTHER" id="PTHR13255:SF0">
    <property type="entry name" value="ATAXIN-10"/>
    <property type="match status" value="1"/>
</dbReference>
<evidence type="ECO:0000256" key="1">
    <source>
        <dbReference type="ARBA" id="ARBA00008384"/>
    </source>
</evidence>
<dbReference type="Pfam" id="PF09759">
    <property type="entry name" value="Atx10homo_assoc"/>
    <property type="match status" value="1"/>
</dbReference>
<dbReference type="InterPro" id="IPR019156">
    <property type="entry name" value="Ataxin-10_domain"/>
</dbReference>
<reference evidence="7" key="1">
    <citation type="submission" date="2022-08" db="UniProtKB">
        <authorList>
            <consortium name="EnsemblMetazoa"/>
        </authorList>
    </citation>
    <scope>IDENTIFICATION</scope>
</reference>
<feature type="domain" description="Ataxin-10" evidence="6">
    <location>
        <begin position="386"/>
        <end position="469"/>
    </location>
</feature>